<dbReference type="Pfam" id="PF13374">
    <property type="entry name" value="TPR_10"/>
    <property type="match status" value="1"/>
</dbReference>
<dbReference type="AlphaFoldDB" id="X6LZ56"/>
<dbReference type="Proteomes" id="UP000023152">
    <property type="component" value="Unassembled WGS sequence"/>
</dbReference>
<evidence type="ECO:0000313" key="5">
    <source>
        <dbReference type="Proteomes" id="UP000023152"/>
    </source>
</evidence>
<dbReference type="PANTHER" id="PTHR45641:SF1">
    <property type="entry name" value="AAA+ ATPASE DOMAIN-CONTAINING PROTEIN"/>
    <property type="match status" value="1"/>
</dbReference>
<dbReference type="Gene3D" id="1.25.40.10">
    <property type="entry name" value="Tetratricopeptide repeat domain"/>
    <property type="match status" value="3"/>
</dbReference>
<dbReference type="Pfam" id="PF00515">
    <property type="entry name" value="TPR_1"/>
    <property type="match status" value="1"/>
</dbReference>
<dbReference type="OrthoDB" id="5986190at2759"/>
<reference evidence="4 5" key="1">
    <citation type="journal article" date="2013" name="Curr. Biol.">
        <title>The Genome of the Foraminiferan Reticulomyxa filosa.</title>
        <authorList>
            <person name="Glockner G."/>
            <person name="Hulsmann N."/>
            <person name="Schleicher M."/>
            <person name="Noegel A.A."/>
            <person name="Eichinger L."/>
            <person name="Gallinger C."/>
            <person name="Pawlowski J."/>
            <person name="Sierra R."/>
            <person name="Euteneuer U."/>
            <person name="Pillet L."/>
            <person name="Moustafa A."/>
            <person name="Platzer M."/>
            <person name="Groth M."/>
            <person name="Szafranski K."/>
            <person name="Schliwa M."/>
        </authorList>
    </citation>
    <scope>NUCLEOTIDE SEQUENCE [LARGE SCALE GENOMIC DNA]</scope>
</reference>
<evidence type="ECO:0000256" key="1">
    <source>
        <dbReference type="ARBA" id="ARBA00022737"/>
    </source>
</evidence>
<dbReference type="InterPro" id="IPR011990">
    <property type="entry name" value="TPR-like_helical_dom_sf"/>
</dbReference>
<feature type="repeat" description="TPR" evidence="3">
    <location>
        <begin position="386"/>
        <end position="419"/>
    </location>
</feature>
<dbReference type="Pfam" id="PF13424">
    <property type="entry name" value="TPR_12"/>
    <property type="match status" value="3"/>
</dbReference>
<gene>
    <name evidence="4" type="ORF">RFI_30979</name>
</gene>
<accession>X6LZ56</accession>
<keyword evidence="2 3" id="KW-0802">TPR repeat</keyword>
<sequence>MSFQASICIENKISEVTLTSLSLENLEDEVKELISNRPELKQKNPFYFKIMDSSGKSITNDEKLRLAFTTNPAHFFIYFIEENNDEEKKYPNKEMDGIKSPNKEMDEIKYLDDKKQEVESIELDKNIQWNNANKEAHSMFCNLTRDRQEGVVIVSTDLSQFAKPNDRWFFQDIPFTKMINSNKYLREKKEFPPYTIYLFRSNRITFDNITIDGCVYVANCTIDAIGHFHITQYLMRNEQSYIRYIFPQLQIYGDSDIKVSEYCSWLGDAYITRGEYDKSIEYHEKALIIKVDKLGPDHVDIGKLYNALGIAHNERGEYDKAIAHHKKALKIRSKNLGSDHSDVANSYDSLGRVYHRKAEYNKAYNYHRKALKIYSKKINEDQRKLAICYNHLGNVYYGKGKYGKAIRCYKKYLKISSEQFDSNHTEVAMSFNNLGIVHFETGEYITSIKYHEKALNIRFKKFGKRHASVAKSLNELGLVWIRGKKQINKAKECVDKALEILINDKSDNFDLDLAKSYDVLGLILEKKGTNEEAIQYFGKSLEIKLKKLNNDHPRISWSFHYLASAFKNKNELNKSIEFGEKALKLRLDKLDCDHPDIGKSYDLLGDIHFAKRDKTKTKECYENAIKIFKEIFGERHHTTQDVILKLEKINGKEKNVKWWEERAENDKIEIVQQFERLSRGDFRTWLLNQRKWNNNLNNEDIPVIRSTIESYITNNNINDVLFFLINFFFFFLRVKAKQFVCIEIG</sequence>
<comment type="caution">
    <text evidence="4">The sequence shown here is derived from an EMBL/GenBank/DDBJ whole genome shotgun (WGS) entry which is preliminary data.</text>
</comment>
<dbReference type="EMBL" id="ASPP01027160">
    <property type="protein sequence ID" value="ETO06417.1"/>
    <property type="molecule type" value="Genomic_DNA"/>
</dbReference>
<feature type="repeat" description="TPR" evidence="3">
    <location>
        <begin position="428"/>
        <end position="461"/>
    </location>
</feature>
<dbReference type="InterPro" id="IPR019734">
    <property type="entry name" value="TPR_rpt"/>
</dbReference>
<feature type="repeat" description="TPR" evidence="3">
    <location>
        <begin position="514"/>
        <end position="547"/>
    </location>
</feature>
<evidence type="ECO:0000313" key="4">
    <source>
        <dbReference type="EMBL" id="ETO06417.1"/>
    </source>
</evidence>
<keyword evidence="5" id="KW-1185">Reference proteome</keyword>
<organism evidence="4 5">
    <name type="scientific">Reticulomyxa filosa</name>
    <dbReference type="NCBI Taxonomy" id="46433"/>
    <lineage>
        <taxon>Eukaryota</taxon>
        <taxon>Sar</taxon>
        <taxon>Rhizaria</taxon>
        <taxon>Retaria</taxon>
        <taxon>Foraminifera</taxon>
        <taxon>Monothalamids</taxon>
        <taxon>Reticulomyxidae</taxon>
        <taxon>Reticulomyxa</taxon>
    </lineage>
</organism>
<dbReference type="SUPFAM" id="SSF48452">
    <property type="entry name" value="TPR-like"/>
    <property type="match status" value="2"/>
</dbReference>
<feature type="repeat" description="TPR" evidence="3">
    <location>
        <begin position="302"/>
        <end position="335"/>
    </location>
</feature>
<evidence type="ECO:0000256" key="3">
    <source>
        <dbReference type="PROSITE-ProRule" id="PRU00339"/>
    </source>
</evidence>
<feature type="repeat" description="TPR" evidence="3">
    <location>
        <begin position="344"/>
        <end position="377"/>
    </location>
</feature>
<feature type="repeat" description="TPR" evidence="3">
    <location>
        <begin position="260"/>
        <end position="293"/>
    </location>
</feature>
<protein>
    <submittedName>
        <fullName evidence="4">Uncharacterized protein</fullName>
    </submittedName>
</protein>
<dbReference type="PANTHER" id="PTHR45641">
    <property type="entry name" value="TETRATRICOPEPTIDE REPEAT PROTEIN (AFU_ORTHOLOGUE AFUA_6G03870)"/>
    <property type="match status" value="1"/>
</dbReference>
<dbReference type="SMART" id="SM00028">
    <property type="entry name" value="TPR"/>
    <property type="match status" value="9"/>
</dbReference>
<dbReference type="Pfam" id="PF13181">
    <property type="entry name" value="TPR_8"/>
    <property type="match status" value="1"/>
</dbReference>
<evidence type="ECO:0000256" key="2">
    <source>
        <dbReference type="ARBA" id="ARBA00022803"/>
    </source>
</evidence>
<name>X6LZ56_RETFI</name>
<dbReference type="PROSITE" id="PS50005">
    <property type="entry name" value="TPR"/>
    <property type="match status" value="6"/>
</dbReference>
<proteinExistence type="predicted"/>
<keyword evidence="1" id="KW-0677">Repeat</keyword>